<organism evidence="1 2">
    <name type="scientific">Entamoeba nuttalli</name>
    <dbReference type="NCBI Taxonomy" id="412467"/>
    <lineage>
        <taxon>Eukaryota</taxon>
        <taxon>Amoebozoa</taxon>
        <taxon>Evosea</taxon>
        <taxon>Archamoebae</taxon>
        <taxon>Mastigamoebida</taxon>
        <taxon>Entamoebidae</taxon>
        <taxon>Entamoeba</taxon>
    </lineage>
</organism>
<sequence>MASVESMLKVFDSIKMTTPKGKVVIKTDEQIDQFIEQLNLDYDGVDLYMLGYLGGCKKYGRFYRNELEKVVKILNSKKPLSQELNNQFNALEGESYVKFLGVVYDWVDIMLKELQSHQPTGEKVNLKISGFVPVEGRTEMIDILQPLLSAIIQPKYKNDVFEQFIYFVINYKKRRLMRKDEIQFLIDFLIKYPNMKAVKNSDDDTCYFPILYDEFIEYVQNNHK</sequence>
<evidence type="ECO:0000313" key="1">
    <source>
        <dbReference type="EMBL" id="GAB1220054.1"/>
    </source>
</evidence>
<dbReference type="Proteomes" id="UP001628156">
    <property type="component" value="Unassembled WGS sequence"/>
</dbReference>
<evidence type="ECO:0008006" key="3">
    <source>
        <dbReference type="Google" id="ProtNLM"/>
    </source>
</evidence>
<keyword evidence="2" id="KW-1185">Reference proteome</keyword>
<dbReference type="EMBL" id="BAAFRS010000047">
    <property type="protein sequence ID" value="GAB1220054.1"/>
    <property type="molecule type" value="Genomic_DNA"/>
</dbReference>
<evidence type="ECO:0000313" key="2">
    <source>
        <dbReference type="Proteomes" id="UP001628156"/>
    </source>
</evidence>
<proteinExistence type="predicted"/>
<gene>
    <name evidence="1" type="ORF">ENUP19_0047G0113</name>
</gene>
<comment type="caution">
    <text evidence="1">The sequence shown here is derived from an EMBL/GenBank/DDBJ whole genome shotgun (WGS) entry which is preliminary data.</text>
</comment>
<name>A0ABQ0DB13_9EUKA</name>
<accession>A0ABQ0DB13</accession>
<reference evidence="1 2" key="1">
    <citation type="journal article" date="2019" name="PLoS Negl. Trop. Dis.">
        <title>Whole genome sequencing of Entamoeba nuttalli reveals mammalian host-related molecular signatures and a novel octapeptide-repeat surface protein.</title>
        <authorList>
            <person name="Tanaka M."/>
            <person name="Makiuchi T."/>
            <person name="Komiyama T."/>
            <person name="Shiina T."/>
            <person name="Osaki K."/>
            <person name="Tachibana H."/>
        </authorList>
    </citation>
    <scope>NUCLEOTIDE SEQUENCE [LARGE SCALE GENOMIC DNA]</scope>
    <source>
        <strain evidence="1 2">P19-061405</strain>
    </source>
</reference>
<protein>
    <recommendedName>
        <fullName evidence="3">RhoGAP domain containing protein</fullName>
    </recommendedName>
</protein>